<keyword evidence="17" id="KW-1185">Reference proteome</keyword>
<sequence length="885" mass="98418">MNNAVVFVFFELLLVIATFKSSFCSGSTYVGCVESEREALLMFKKDVNDTSNRLASWDIDGGGGDCCKWVGVVCNYLTGHVLELHLRNPQKSPMAGFEAYERSMLVGFGGIISNQLGSLSNLQYLDLGSNALEGPIPEEIQNLTCLRYLDLAKNFFDSSVPTWWGNFSRLEYLSLSHNGFLQGKISRSFGRLCNLRTISLSNLNFNQEISEVLDIFSGCVSNGLESLDLSKSQFSGKLSDQLERFKNLRSLVLSYNSISGPIPWSLRELLSLTHLDLSRNKLEGPIPPSLGDLPALKYLDLSRNKLNGSLPSLGKLSSLTYLDLYNNELSGPIPLSFGELSSLDYVDVSLNKLNGTLSEIHFVNLTRLKFFDASENSLILKVNLDWIPPFQLESLYMGSCHLGPQFPSWIYSQKVLSELDISNSGIVGTIPSRFWIFSSQFILLNFSHNQFHGEIPNLIETTFRASLDFSSNNFSGPLPRVSHNVISLDFSNNAFSGPIFQFLCDERNESKGMSILNLRNNFLSGELPDCWMSWGSLGALYLDNNKFTGNIPISMGTLSGLELLHLRENSLTGTIHASLGNCTELVALSLDENEFAGNIPTWIGERFSRMMILSLRSNKFHGPLPLELCHLDSLHILDLALNNLSGTIPRCFSNFSAMVTVDYSNGNHIYHSADFTIGITEDASLVMKGTRLEFKNTLNLVRIIDLSDNNFFGEIPIEMMNLKALQSLNLSHNFLIGRIPESIGAMRSLESIDFSANQLSGEIPRSFSELNFLSYLNLSDNNLTGKIPSGTQLQSLDASSYAGNDLCGLPLPKKCSVSAVPEPDHEIGGDKTGDEHEVIWFSVSIVLGFVVGFWSLIGPLIVNKRWRYRYSLFLDHLINKLRAVF</sequence>
<name>A0AAD9TNW3_9ROSI</name>
<dbReference type="SUPFAM" id="SSF52047">
    <property type="entry name" value="RNI-like"/>
    <property type="match status" value="2"/>
</dbReference>
<evidence type="ECO:0000256" key="12">
    <source>
        <dbReference type="SAM" id="Phobius"/>
    </source>
</evidence>
<keyword evidence="9 12" id="KW-0472">Membrane</keyword>
<dbReference type="Proteomes" id="UP001280121">
    <property type="component" value="Unassembled WGS sequence"/>
</dbReference>
<comment type="subcellular location">
    <subcellularLocation>
        <location evidence="1">Cell membrane</location>
        <topology evidence="1">Single-pass type I membrane protein</topology>
    </subcellularLocation>
</comment>
<feature type="transmembrane region" description="Helical" evidence="12">
    <location>
        <begin position="838"/>
        <end position="862"/>
    </location>
</feature>
<evidence type="ECO:0000256" key="6">
    <source>
        <dbReference type="ARBA" id="ARBA00022729"/>
    </source>
</evidence>
<dbReference type="PRINTS" id="PR00019">
    <property type="entry name" value="LEURICHRPT"/>
</dbReference>
<dbReference type="PANTHER" id="PTHR48063:SF98">
    <property type="entry name" value="LRR RECEPTOR-LIKE SERINE_THREONINE-PROTEIN KINASE FLS2"/>
    <property type="match status" value="1"/>
</dbReference>
<protein>
    <recommendedName>
        <fullName evidence="18">Leucine-rich repeat-containing N-terminal plant-type domain-containing protein</fullName>
    </recommendedName>
</protein>
<accession>A0AAD9TNW3</accession>
<keyword evidence="3" id="KW-1003">Cell membrane</keyword>
<feature type="domain" description="Disease resistance R13L4/SHOC-2-like LRR" evidence="15">
    <location>
        <begin position="113"/>
        <end position="306"/>
    </location>
</feature>
<dbReference type="SMART" id="SM00369">
    <property type="entry name" value="LRR_TYP"/>
    <property type="match status" value="8"/>
</dbReference>
<dbReference type="GO" id="GO:0005886">
    <property type="term" value="C:plasma membrane"/>
    <property type="evidence" value="ECO:0007669"/>
    <property type="project" value="UniProtKB-SubCell"/>
</dbReference>
<evidence type="ECO:0000256" key="3">
    <source>
        <dbReference type="ARBA" id="ARBA00022475"/>
    </source>
</evidence>
<dbReference type="SMART" id="SM00365">
    <property type="entry name" value="LRR_SD22"/>
    <property type="match status" value="5"/>
</dbReference>
<dbReference type="Pfam" id="PF23598">
    <property type="entry name" value="LRR_14"/>
    <property type="match status" value="1"/>
</dbReference>
<feature type="signal peptide" evidence="13">
    <location>
        <begin position="1"/>
        <end position="26"/>
    </location>
</feature>
<evidence type="ECO:0008006" key="18">
    <source>
        <dbReference type="Google" id="ProtNLM"/>
    </source>
</evidence>
<dbReference type="Pfam" id="PF00560">
    <property type="entry name" value="LRR_1"/>
    <property type="match status" value="5"/>
</dbReference>
<dbReference type="InterPro" id="IPR032675">
    <property type="entry name" value="LRR_dom_sf"/>
</dbReference>
<dbReference type="PANTHER" id="PTHR48063">
    <property type="entry name" value="LRR RECEPTOR-LIKE KINASE"/>
    <property type="match status" value="1"/>
</dbReference>
<evidence type="ECO:0000256" key="9">
    <source>
        <dbReference type="ARBA" id="ARBA00023136"/>
    </source>
</evidence>
<evidence type="ECO:0000256" key="4">
    <source>
        <dbReference type="ARBA" id="ARBA00022614"/>
    </source>
</evidence>
<evidence type="ECO:0000259" key="14">
    <source>
        <dbReference type="Pfam" id="PF08263"/>
    </source>
</evidence>
<keyword evidence="11" id="KW-0325">Glycoprotein</keyword>
<dbReference type="InterPro" id="IPR013210">
    <property type="entry name" value="LRR_N_plant-typ"/>
</dbReference>
<evidence type="ECO:0000256" key="13">
    <source>
        <dbReference type="SAM" id="SignalP"/>
    </source>
</evidence>
<organism evidence="16 17">
    <name type="scientific">Dipteronia dyeriana</name>
    <dbReference type="NCBI Taxonomy" id="168575"/>
    <lineage>
        <taxon>Eukaryota</taxon>
        <taxon>Viridiplantae</taxon>
        <taxon>Streptophyta</taxon>
        <taxon>Embryophyta</taxon>
        <taxon>Tracheophyta</taxon>
        <taxon>Spermatophyta</taxon>
        <taxon>Magnoliopsida</taxon>
        <taxon>eudicotyledons</taxon>
        <taxon>Gunneridae</taxon>
        <taxon>Pentapetalae</taxon>
        <taxon>rosids</taxon>
        <taxon>malvids</taxon>
        <taxon>Sapindales</taxon>
        <taxon>Sapindaceae</taxon>
        <taxon>Hippocastanoideae</taxon>
        <taxon>Acereae</taxon>
        <taxon>Dipteronia</taxon>
    </lineage>
</organism>
<dbReference type="PROSITE" id="PS51450">
    <property type="entry name" value="LRR"/>
    <property type="match status" value="2"/>
</dbReference>
<gene>
    <name evidence="16" type="ORF">Ddye_027344</name>
</gene>
<evidence type="ECO:0000313" key="16">
    <source>
        <dbReference type="EMBL" id="KAK2639549.1"/>
    </source>
</evidence>
<dbReference type="InterPro" id="IPR055414">
    <property type="entry name" value="LRR_R13L4/SHOC2-like"/>
</dbReference>
<dbReference type="FunFam" id="3.80.10.10:FF:001347">
    <property type="entry name" value="LRR receptor-like serine/threonine-protein kinase GSO2"/>
    <property type="match status" value="1"/>
</dbReference>
<comment type="caution">
    <text evidence="16">The sequence shown here is derived from an EMBL/GenBank/DDBJ whole genome shotgun (WGS) entry which is preliminary data.</text>
</comment>
<feature type="domain" description="Leucine-rich repeat-containing N-terminal plant-type" evidence="14">
    <location>
        <begin position="34"/>
        <end position="75"/>
    </location>
</feature>
<dbReference type="InterPro" id="IPR046956">
    <property type="entry name" value="RLP23-like"/>
</dbReference>
<evidence type="ECO:0000256" key="8">
    <source>
        <dbReference type="ARBA" id="ARBA00022989"/>
    </source>
</evidence>
<keyword evidence="8 12" id="KW-1133">Transmembrane helix</keyword>
<keyword evidence="7" id="KW-0677">Repeat</keyword>
<dbReference type="EMBL" id="JANJYI010000008">
    <property type="protein sequence ID" value="KAK2639549.1"/>
    <property type="molecule type" value="Genomic_DNA"/>
</dbReference>
<feature type="chain" id="PRO_5042003472" description="Leucine-rich repeat-containing N-terminal plant-type domain-containing protein" evidence="13">
    <location>
        <begin position="27"/>
        <end position="885"/>
    </location>
</feature>
<evidence type="ECO:0000256" key="7">
    <source>
        <dbReference type="ARBA" id="ARBA00022737"/>
    </source>
</evidence>
<evidence type="ECO:0000256" key="11">
    <source>
        <dbReference type="ARBA" id="ARBA00023180"/>
    </source>
</evidence>
<dbReference type="InterPro" id="IPR001611">
    <property type="entry name" value="Leu-rich_rpt"/>
</dbReference>
<keyword evidence="5 12" id="KW-0812">Transmembrane</keyword>
<evidence type="ECO:0000256" key="1">
    <source>
        <dbReference type="ARBA" id="ARBA00004251"/>
    </source>
</evidence>
<dbReference type="Gene3D" id="3.80.10.10">
    <property type="entry name" value="Ribonuclease Inhibitor"/>
    <property type="match status" value="5"/>
</dbReference>
<dbReference type="AlphaFoldDB" id="A0AAD9TNW3"/>
<dbReference type="FunFam" id="3.80.10.10:FF:000111">
    <property type="entry name" value="LRR receptor-like serine/threonine-protein kinase ERECTA"/>
    <property type="match status" value="1"/>
</dbReference>
<evidence type="ECO:0000256" key="10">
    <source>
        <dbReference type="ARBA" id="ARBA00023170"/>
    </source>
</evidence>
<dbReference type="InterPro" id="IPR003591">
    <property type="entry name" value="Leu-rich_rpt_typical-subtyp"/>
</dbReference>
<evidence type="ECO:0000256" key="5">
    <source>
        <dbReference type="ARBA" id="ARBA00022692"/>
    </source>
</evidence>
<dbReference type="FunFam" id="3.80.10.10:FF:000095">
    <property type="entry name" value="LRR receptor-like serine/threonine-protein kinase GSO1"/>
    <property type="match status" value="2"/>
</dbReference>
<keyword evidence="10" id="KW-0675">Receptor</keyword>
<dbReference type="Pfam" id="PF08263">
    <property type="entry name" value="LRRNT_2"/>
    <property type="match status" value="1"/>
</dbReference>
<keyword evidence="4" id="KW-0433">Leucine-rich repeat</keyword>
<proteinExistence type="inferred from homology"/>
<evidence type="ECO:0000313" key="17">
    <source>
        <dbReference type="Proteomes" id="UP001280121"/>
    </source>
</evidence>
<reference evidence="16" key="1">
    <citation type="journal article" date="2023" name="Plant J.">
        <title>Genome sequences and population genomics provide insights into the demographic history, inbreeding, and mutation load of two 'living fossil' tree species of Dipteronia.</title>
        <authorList>
            <person name="Feng Y."/>
            <person name="Comes H.P."/>
            <person name="Chen J."/>
            <person name="Zhu S."/>
            <person name="Lu R."/>
            <person name="Zhang X."/>
            <person name="Li P."/>
            <person name="Qiu J."/>
            <person name="Olsen K.M."/>
            <person name="Qiu Y."/>
        </authorList>
    </citation>
    <scope>NUCLEOTIDE SEQUENCE</scope>
    <source>
        <strain evidence="16">KIB01</strain>
    </source>
</reference>
<evidence type="ECO:0000256" key="2">
    <source>
        <dbReference type="ARBA" id="ARBA00009592"/>
    </source>
</evidence>
<evidence type="ECO:0000259" key="15">
    <source>
        <dbReference type="Pfam" id="PF23598"/>
    </source>
</evidence>
<comment type="similarity">
    <text evidence="2">Belongs to the RLP family.</text>
</comment>
<keyword evidence="6 13" id="KW-0732">Signal</keyword>